<dbReference type="Gene3D" id="3.40.30.10">
    <property type="entry name" value="Glutaredoxin"/>
    <property type="match status" value="1"/>
</dbReference>
<evidence type="ECO:0000313" key="11">
    <source>
        <dbReference type="Proteomes" id="UP000442469"/>
    </source>
</evidence>
<dbReference type="PANTHER" id="PTHR13887:SF14">
    <property type="entry name" value="DISULFIDE BOND FORMATION PROTEIN D"/>
    <property type="match status" value="1"/>
</dbReference>
<dbReference type="PATRIC" id="fig|44252.3.peg.809"/>
<dbReference type="PROSITE" id="PS51352">
    <property type="entry name" value="THIOREDOXIN_2"/>
    <property type="match status" value="1"/>
</dbReference>
<evidence type="ECO:0000256" key="6">
    <source>
        <dbReference type="SAM" id="Phobius"/>
    </source>
</evidence>
<reference evidence="8 10" key="1">
    <citation type="submission" date="2014-04" db="EMBL/GenBank/DDBJ databases">
        <authorList>
            <person name="Bishop-Lilly K.A."/>
            <person name="Broomall S.M."/>
            <person name="Chain P.S."/>
            <person name="Chertkov O."/>
            <person name="Coyne S.R."/>
            <person name="Daligault H.E."/>
            <person name="Davenport K.W."/>
            <person name="Erkkila T."/>
            <person name="Frey K.G."/>
            <person name="Gibbons H.S."/>
            <person name="Gu W."/>
            <person name="Jaissle J."/>
            <person name="Johnson S.L."/>
            <person name="Koroleva G.I."/>
            <person name="Ladner J.T."/>
            <person name="Lo C.-C."/>
            <person name="Minogue T.D."/>
            <person name="Munk C."/>
            <person name="Palacios G.F."/>
            <person name="Redden C.L."/>
            <person name="Rosenzweig C.N."/>
            <person name="Scholz M.B."/>
            <person name="Teshima H."/>
            <person name="Xu Y."/>
        </authorList>
    </citation>
    <scope>NUCLEOTIDE SEQUENCE [LARGE SCALE GENOMIC DNA]</scope>
    <source>
        <strain evidence="8 10">8244</strain>
    </source>
</reference>
<keyword evidence="10" id="KW-1185">Reference proteome</keyword>
<reference evidence="9 11" key="2">
    <citation type="submission" date="2019-11" db="EMBL/GenBank/DDBJ databases">
        <title>Draft genome sequences of five Paenibacillus species of dairy origin.</title>
        <authorList>
            <person name="Olajide A.M."/>
            <person name="Chen S."/>
            <person name="Lapointe G."/>
        </authorList>
    </citation>
    <scope>NUCLEOTIDE SEQUENCE [LARGE SCALE GENOMIC DNA]</scope>
    <source>
        <strain evidence="9 11">3CT49</strain>
    </source>
</reference>
<keyword evidence="6" id="KW-0812">Transmembrane</keyword>
<dbReference type="SUPFAM" id="SSF52833">
    <property type="entry name" value="Thioredoxin-like"/>
    <property type="match status" value="1"/>
</dbReference>
<accession>A0A090ZLN8</accession>
<evidence type="ECO:0000313" key="8">
    <source>
        <dbReference type="EMBL" id="KFN11343.1"/>
    </source>
</evidence>
<gene>
    <name evidence="8" type="ORF">DJ90_2454</name>
    <name evidence="9" type="ORF">GNQ08_25130</name>
</gene>
<keyword evidence="4" id="KW-1015">Disulfide bond</keyword>
<dbReference type="STRING" id="44252.DJ90_2454"/>
<dbReference type="Proteomes" id="UP000442469">
    <property type="component" value="Unassembled WGS sequence"/>
</dbReference>
<dbReference type="InterPro" id="IPR013766">
    <property type="entry name" value="Thioredoxin_domain"/>
</dbReference>
<evidence type="ECO:0000256" key="5">
    <source>
        <dbReference type="ARBA" id="ARBA00023284"/>
    </source>
</evidence>
<dbReference type="PANTHER" id="PTHR13887">
    <property type="entry name" value="GLUTATHIONE S-TRANSFERASE KAPPA"/>
    <property type="match status" value="1"/>
</dbReference>
<evidence type="ECO:0000256" key="4">
    <source>
        <dbReference type="ARBA" id="ARBA00023157"/>
    </source>
</evidence>
<dbReference type="HOGENOM" id="CLU_000288_47_1_9"/>
<sequence>MPPKTKTNALAQRKAEQLKQQQKQKTRRLIWFSTVGVLLVLIIAVLAIQPQPKSETASFDYANLPVLGNAEAPVKIVEFGDFQCPACKNVNQLIKPELVKDYVDQGKAAFYFMNLPILGTDSHTAALAAQSVFHQNPDAYWTYFDAIYERQGDENSGWASAEFLVALAKELKLPIDYDQLQKDITEATYKNEVDEQYAKGDKLGVNSTPTFFINGIEYAGNVGDYAALKKYIDQELQGK</sequence>
<dbReference type="EMBL" id="JMQA01000012">
    <property type="protein sequence ID" value="KFN11343.1"/>
    <property type="molecule type" value="Genomic_DNA"/>
</dbReference>
<dbReference type="OrthoDB" id="117402at2"/>
<evidence type="ECO:0000256" key="2">
    <source>
        <dbReference type="ARBA" id="ARBA00022729"/>
    </source>
</evidence>
<proteinExistence type="inferred from homology"/>
<evidence type="ECO:0000256" key="3">
    <source>
        <dbReference type="ARBA" id="ARBA00023002"/>
    </source>
</evidence>
<protein>
    <submittedName>
        <fullName evidence="8">DSBA-like thioredoxin domain protein</fullName>
    </submittedName>
    <submittedName>
        <fullName evidence="9">Thioredoxin domain-containing protein</fullName>
    </submittedName>
</protein>
<dbReference type="InterPro" id="IPR036249">
    <property type="entry name" value="Thioredoxin-like_sf"/>
</dbReference>
<evidence type="ECO:0000259" key="7">
    <source>
        <dbReference type="PROSITE" id="PS51352"/>
    </source>
</evidence>
<evidence type="ECO:0000313" key="9">
    <source>
        <dbReference type="EMBL" id="MUG25649.1"/>
    </source>
</evidence>
<dbReference type="EMBL" id="WNZZ01000028">
    <property type="protein sequence ID" value="MUG25649.1"/>
    <property type="molecule type" value="Genomic_DNA"/>
</dbReference>
<keyword evidence="5" id="KW-0676">Redox-active center</keyword>
<feature type="domain" description="Thioredoxin" evidence="7">
    <location>
        <begin position="45"/>
        <end position="237"/>
    </location>
</feature>
<comment type="similarity">
    <text evidence="1">Belongs to the thioredoxin family. DsbA subfamily.</text>
</comment>
<dbReference type="GeneID" id="77012095"/>
<dbReference type="RefSeq" id="WP_036620736.1">
    <property type="nucleotide sequence ID" value="NZ_BGML01000005.1"/>
</dbReference>
<dbReference type="GO" id="GO:0016491">
    <property type="term" value="F:oxidoreductase activity"/>
    <property type="evidence" value="ECO:0007669"/>
    <property type="project" value="UniProtKB-KW"/>
</dbReference>
<dbReference type="AlphaFoldDB" id="A0A090ZLN8"/>
<keyword evidence="6" id="KW-1133">Transmembrane helix</keyword>
<feature type="transmembrane region" description="Helical" evidence="6">
    <location>
        <begin position="29"/>
        <end position="48"/>
    </location>
</feature>
<evidence type="ECO:0000256" key="1">
    <source>
        <dbReference type="ARBA" id="ARBA00005791"/>
    </source>
</evidence>
<name>A0A090ZLN8_PAEMA</name>
<comment type="caution">
    <text evidence="8">The sequence shown here is derived from an EMBL/GenBank/DDBJ whole genome shotgun (WGS) entry which is preliminary data.</text>
</comment>
<organism evidence="8 10">
    <name type="scientific">Paenibacillus macerans</name>
    <name type="common">Bacillus macerans</name>
    <dbReference type="NCBI Taxonomy" id="44252"/>
    <lineage>
        <taxon>Bacteria</taxon>
        <taxon>Bacillati</taxon>
        <taxon>Bacillota</taxon>
        <taxon>Bacilli</taxon>
        <taxon>Bacillales</taxon>
        <taxon>Paenibacillaceae</taxon>
        <taxon>Paenibacillus</taxon>
    </lineage>
</organism>
<dbReference type="Proteomes" id="UP000029278">
    <property type="component" value="Unassembled WGS sequence"/>
</dbReference>
<keyword evidence="3" id="KW-0560">Oxidoreductase</keyword>
<dbReference type="InterPro" id="IPR012336">
    <property type="entry name" value="Thioredoxin-like_fold"/>
</dbReference>
<keyword evidence="6" id="KW-0472">Membrane</keyword>
<keyword evidence="2" id="KW-0732">Signal</keyword>
<dbReference type="Pfam" id="PF13462">
    <property type="entry name" value="Thioredoxin_4"/>
    <property type="match status" value="1"/>
</dbReference>
<evidence type="ECO:0000313" key="10">
    <source>
        <dbReference type="Proteomes" id="UP000029278"/>
    </source>
</evidence>